<dbReference type="SMART" id="SM00358">
    <property type="entry name" value="DSRM"/>
    <property type="match status" value="1"/>
</dbReference>
<accession>A0A7C5P8W9</accession>
<evidence type="ECO:0000256" key="2">
    <source>
        <dbReference type="ARBA" id="ARBA00010183"/>
    </source>
</evidence>
<evidence type="ECO:0000313" key="12">
    <source>
        <dbReference type="EMBL" id="HHI66165.1"/>
    </source>
</evidence>
<comment type="caution">
    <text evidence="9">Lacks conserved residue(s) required for the propagation of feature annotation.</text>
</comment>
<reference evidence="12" key="1">
    <citation type="journal article" date="2020" name="mSystems">
        <title>Genome- and Community-Level Interaction Insights into Carbon Utilization and Element Cycling Functions of Hydrothermarchaeota in Hydrothermal Sediment.</title>
        <authorList>
            <person name="Zhou Z."/>
            <person name="Liu Y."/>
            <person name="Xu W."/>
            <person name="Pan J."/>
            <person name="Luo Z.H."/>
            <person name="Li M."/>
        </authorList>
    </citation>
    <scope>NUCLEOTIDE SEQUENCE [LARGE SCALE GENOMIC DNA]</scope>
    <source>
        <strain evidence="12">SpSt-1019</strain>
    </source>
</reference>
<evidence type="ECO:0000256" key="6">
    <source>
        <dbReference type="ARBA" id="ARBA00022759"/>
    </source>
</evidence>
<keyword evidence="9" id="KW-0479">Metal-binding</keyword>
<evidence type="ECO:0000256" key="5">
    <source>
        <dbReference type="ARBA" id="ARBA00022722"/>
    </source>
</evidence>
<dbReference type="HAMAP" id="MF_00104">
    <property type="entry name" value="RNase_III"/>
    <property type="match status" value="1"/>
</dbReference>
<comment type="catalytic activity">
    <reaction evidence="1 9">
        <text>Endonucleolytic cleavage to 5'-phosphomonoester.</text>
        <dbReference type="EC" id="3.1.26.3"/>
    </reaction>
</comment>
<keyword evidence="9" id="KW-0963">Cytoplasm</keyword>
<dbReference type="SMART" id="SM00535">
    <property type="entry name" value="RIBOc"/>
    <property type="match status" value="1"/>
</dbReference>
<evidence type="ECO:0000256" key="1">
    <source>
        <dbReference type="ARBA" id="ARBA00000109"/>
    </source>
</evidence>
<keyword evidence="9" id="KW-0460">Magnesium</keyword>
<dbReference type="GO" id="GO:0010468">
    <property type="term" value="P:regulation of gene expression"/>
    <property type="evidence" value="ECO:0007669"/>
    <property type="project" value="TreeGrafter"/>
</dbReference>
<dbReference type="PROSITE" id="PS50137">
    <property type="entry name" value="DS_RBD"/>
    <property type="match status" value="1"/>
</dbReference>
<comment type="caution">
    <text evidence="12">The sequence shown here is derived from an EMBL/GenBank/DDBJ whole genome shotgun (WGS) entry which is preliminary data.</text>
</comment>
<dbReference type="GO" id="GO:0019843">
    <property type="term" value="F:rRNA binding"/>
    <property type="evidence" value="ECO:0007669"/>
    <property type="project" value="UniProtKB-KW"/>
</dbReference>
<dbReference type="Gene3D" id="1.10.1520.10">
    <property type="entry name" value="Ribonuclease III domain"/>
    <property type="match status" value="1"/>
</dbReference>
<comment type="cofactor">
    <cofactor evidence="9">
        <name>Mg(2+)</name>
        <dbReference type="ChEBI" id="CHEBI:18420"/>
    </cofactor>
</comment>
<dbReference type="GO" id="GO:0004525">
    <property type="term" value="F:ribonuclease III activity"/>
    <property type="evidence" value="ECO:0007669"/>
    <property type="project" value="UniProtKB-UniRule"/>
</dbReference>
<keyword evidence="8 9" id="KW-0694">RNA-binding</keyword>
<feature type="active site" evidence="9">
    <location>
        <position position="59"/>
    </location>
</feature>
<comment type="function">
    <text evidence="9">Digests double-stranded RNA. Involved in the processing of primary rRNA transcript to yield the immediate precursors to the large and small rRNAs (23S and 16S). Processes some mRNAs, and tRNAs when they are encoded in the rRNA operon. Processes pre-crRNA and tracrRNA of type II CRISPR loci if present in the organism.</text>
</comment>
<dbReference type="CDD" id="cd00593">
    <property type="entry name" value="RIBOc"/>
    <property type="match status" value="1"/>
</dbReference>
<dbReference type="PROSITE" id="PS50142">
    <property type="entry name" value="RNASE_3_2"/>
    <property type="match status" value="1"/>
</dbReference>
<dbReference type="CDD" id="cd10845">
    <property type="entry name" value="DSRM_RNAse_III_family"/>
    <property type="match status" value="1"/>
</dbReference>
<sequence length="234" mass="26610">MLKLKGAKVKARVDIVKLEEELGYVFRDKKWLITSLTHSSYSYNHPEVKDFERLEFLGDAVLKLVVSHKIFLMYPEMDEGDMSKLRAYLISDRHLTKIAKKLRLQNYLLIGSSEHSIKDSILSASFEAILGAVYVDGGLKNCYKIIDKLMSIKIEECEEDSKTALQELTQGLFGVLPEYKVIDVKGPSHSPVFEIQLSIANKFFYTATGNSKKEAQSEAAKKALKDLRSIRREN</sequence>
<comment type="subunit">
    <text evidence="9">Homodimer.</text>
</comment>
<proteinExistence type="inferred from homology"/>
<keyword evidence="5 9" id="KW-0540">Nuclease</keyword>
<dbReference type="EC" id="3.1.26.3" evidence="9"/>
<dbReference type="PANTHER" id="PTHR11207">
    <property type="entry name" value="RIBONUCLEASE III"/>
    <property type="match status" value="1"/>
</dbReference>
<comment type="similarity">
    <text evidence="2">Belongs to the ribonuclease III family.</text>
</comment>
<evidence type="ECO:0000259" key="10">
    <source>
        <dbReference type="PROSITE" id="PS50137"/>
    </source>
</evidence>
<feature type="binding site" evidence="9">
    <location>
        <position position="127"/>
    </location>
    <ligand>
        <name>Mg(2+)</name>
        <dbReference type="ChEBI" id="CHEBI:18420"/>
    </ligand>
</feature>
<keyword evidence="3 9" id="KW-0698">rRNA processing</keyword>
<dbReference type="GO" id="GO:0005737">
    <property type="term" value="C:cytoplasm"/>
    <property type="evidence" value="ECO:0007669"/>
    <property type="project" value="UniProtKB-SubCell"/>
</dbReference>
<evidence type="ECO:0000256" key="4">
    <source>
        <dbReference type="ARBA" id="ARBA00022664"/>
    </source>
</evidence>
<dbReference type="GO" id="GO:0003725">
    <property type="term" value="F:double-stranded RNA binding"/>
    <property type="evidence" value="ECO:0007669"/>
    <property type="project" value="TreeGrafter"/>
</dbReference>
<keyword evidence="9" id="KW-0699">rRNA-binding</keyword>
<gene>
    <name evidence="9 12" type="primary">rnc</name>
    <name evidence="12" type="ORF">ENL70_06435</name>
</gene>
<dbReference type="GO" id="GO:0006397">
    <property type="term" value="P:mRNA processing"/>
    <property type="evidence" value="ECO:0007669"/>
    <property type="project" value="UniProtKB-UniRule"/>
</dbReference>
<dbReference type="PANTHER" id="PTHR11207:SF0">
    <property type="entry name" value="RIBONUCLEASE 3"/>
    <property type="match status" value="1"/>
</dbReference>
<keyword evidence="4 9" id="KW-0507">mRNA processing</keyword>
<evidence type="ECO:0000256" key="9">
    <source>
        <dbReference type="HAMAP-Rule" id="MF_00104"/>
    </source>
</evidence>
<evidence type="ECO:0000256" key="7">
    <source>
        <dbReference type="ARBA" id="ARBA00022801"/>
    </source>
</evidence>
<dbReference type="PROSITE" id="PS00517">
    <property type="entry name" value="RNASE_3_1"/>
    <property type="match status" value="1"/>
</dbReference>
<dbReference type="InterPro" id="IPR036389">
    <property type="entry name" value="RNase_III_sf"/>
</dbReference>
<dbReference type="EMBL" id="DRUY01000213">
    <property type="protein sequence ID" value="HHI66165.1"/>
    <property type="molecule type" value="Genomic_DNA"/>
</dbReference>
<dbReference type="GO" id="GO:0008033">
    <property type="term" value="P:tRNA processing"/>
    <property type="evidence" value="ECO:0007669"/>
    <property type="project" value="UniProtKB-KW"/>
</dbReference>
<evidence type="ECO:0000259" key="11">
    <source>
        <dbReference type="PROSITE" id="PS50142"/>
    </source>
</evidence>
<comment type="subcellular location">
    <subcellularLocation>
        <location evidence="9">Cytoplasm</location>
    </subcellularLocation>
</comment>
<name>A0A7C5P8W9_9BACT</name>
<organism evidence="12">
    <name type="scientific">Thermodesulfobium narugense</name>
    <dbReference type="NCBI Taxonomy" id="184064"/>
    <lineage>
        <taxon>Bacteria</taxon>
        <taxon>Pseudomonadati</taxon>
        <taxon>Thermodesulfobiota</taxon>
        <taxon>Thermodesulfobiia</taxon>
        <taxon>Thermodesulfobiales</taxon>
        <taxon>Thermodesulfobiaceae</taxon>
        <taxon>Thermodesulfobium</taxon>
    </lineage>
</organism>
<dbReference type="GO" id="GO:0046872">
    <property type="term" value="F:metal ion binding"/>
    <property type="evidence" value="ECO:0007669"/>
    <property type="project" value="UniProtKB-KW"/>
</dbReference>
<feature type="domain" description="DRBM" evidence="10">
    <location>
        <begin position="160"/>
        <end position="229"/>
    </location>
</feature>
<dbReference type="AlphaFoldDB" id="A0A7C5P8W9"/>
<dbReference type="InterPro" id="IPR011907">
    <property type="entry name" value="RNase_III"/>
</dbReference>
<protein>
    <recommendedName>
        <fullName evidence="9">Ribonuclease 3</fullName>
        <ecNumber evidence="9">3.1.26.3</ecNumber>
    </recommendedName>
    <alternativeName>
        <fullName evidence="9">Ribonuclease III</fullName>
        <shortName evidence="9">RNase III</shortName>
    </alternativeName>
</protein>
<evidence type="ECO:0000256" key="3">
    <source>
        <dbReference type="ARBA" id="ARBA00022552"/>
    </source>
</evidence>
<dbReference type="SUPFAM" id="SSF69065">
    <property type="entry name" value="RNase III domain-like"/>
    <property type="match status" value="1"/>
</dbReference>
<dbReference type="Gene3D" id="3.30.160.20">
    <property type="match status" value="1"/>
</dbReference>
<keyword evidence="9" id="KW-0819">tRNA processing</keyword>
<keyword evidence="7 9" id="KW-0378">Hydrolase</keyword>
<dbReference type="InterPro" id="IPR000999">
    <property type="entry name" value="RNase_III_dom"/>
</dbReference>
<feature type="domain" description="RNase III" evidence="11">
    <location>
        <begin position="15"/>
        <end position="138"/>
    </location>
</feature>
<dbReference type="NCBIfam" id="TIGR02191">
    <property type="entry name" value="RNaseIII"/>
    <property type="match status" value="1"/>
</dbReference>
<dbReference type="SUPFAM" id="SSF54768">
    <property type="entry name" value="dsRNA-binding domain-like"/>
    <property type="match status" value="1"/>
</dbReference>
<keyword evidence="6 9" id="KW-0255">Endonuclease</keyword>
<feature type="active site" evidence="9">
    <location>
        <position position="127"/>
    </location>
</feature>
<dbReference type="Pfam" id="PF14622">
    <property type="entry name" value="Ribonucleas_3_3"/>
    <property type="match status" value="1"/>
</dbReference>
<evidence type="ECO:0000256" key="8">
    <source>
        <dbReference type="ARBA" id="ARBA00022884"/>
    </source>
</evidence>
<dbReference type="FunFam" id="1.10.1520.10:FF:000001">
    <property type="entry name" value="Ribonuclease 3"/>
    <property type="match status" value="1"/>
</dbReference>
<dbReference type="GO" id="GO:0006364">
    <property type="term" value="P:rRNA processing"/>
    <property type="evidence" value="ECO:0007669"/>
    <property type="project" value="UniProtKB-UniRule"/>
</dbReference>
<feature type="binding site" evidence="9">
    <location>
        <position position="55"/>
    </location>
    <ligand>
        <name>Mg(2+)</name>
        <dbReference type="ChEBI" id="CHEBI:18420"/>
    </ligand>
</feature>
<dbReference type="InterPro" id="IPR014720">
    <property type="entry name" value="dsRBD_dom"/>
</dbReference>
<dbReference type="Pfam" id="PF00035">
    <property type="entry name" value="dsrm"/>
    <property type="match status" value="1"/>
</dbReference>